<dbReference type="EMBL" id="JBJGBS010000068">
    <property type="protein sequence ID" value="MFO3706104.1"/>
    <property type="molecule type" value="Genomic_DNA"/>
</dbReference>
<organism evidence="5 6">
    <name type="scientific">Xanthomonas codiaei</name>
    <dbReference type="NCBI Taxonomy" id="56463"/>
    <lineage>
        <taxon>Bacteria</taxon>
        <taxon>Pseudomonadati</taxon>
        <taxon>Pseudomonadota</taxon>
        <taxon>Gammaproteobacteria</taxon>
        <taxon>Lysobacterales</taxon>
        <taxon>Lysobacteraceae</taxon>
        <taxon>Xanthomonas</taxon>
    </lineage>
</organism>
<dbReference type="OrthoDB" id="9805307at2"/>
<dbReference type="Proteomes" id="UP001637990">
    <property type="component" value="Unassembled WGS sequence"/>
</dbReference>
<dbReference type="GO" id="GO:0016853">
    <property type="term" value="F:isomerase activity"/>
    <property type="evidence" value="ECO:0007669"/>
    <property type="project" value="UniProtKB-KW"/>
</dbReference>
<proteinExistence type="inferred from homology"/>
<dbReference type="InterPro" id="IPR011234">
    <property type="entry name" value="Fumarylacetoacetase-like_C"/>
</dbReference>
<dbReference type="Pfam" id="PF01557">
    <property type="entry name" value="FAA_hydrolase"/>
    <property type="match status" value="1"/>
</dbReference>
<reference evidence="5 6" key="1">
    <citation type="submission" date="2016-08" db="EMBL/GenBank/DDBJ databases">
        <authorList>
            <person name="Seilhamer J.J."/>
        </authorList>
    </citation>
    <scope>NUCLEOTIDE SEQUENCE [LARGE SCALE GENOMIC DNA]</scope>
    <source>
        <strain evidence="5 6">CFBP4690</strain>
    </source>
</reference>
<dbReference type="AlphaFoldDB" id="A0A2S7CII3"/>
<evidence type="ECO:0000256" key="1">
    <source>
        <dbReference type="ARBA" id="ARBA00010211"/>
    </source>
</evidence>
<evidence type="ECO:0000313" key="4">
    <source>
        <dbReference type="EMBL" id="MFO3706104.1"/>
    </source>
</evidence>
<dbReference type="GO" id="GO:0044281">
    <property type="term" value="P:small molecule metabolic process"/>
    <property type="evidence" value="ECO:0007669"/>
    <property type="project" value="UniProtKB-ARBA"/>
</dbReference>
<dbReference type="PANTHER" id="PTHR42796:SF4">
    <property type="entry name" value="FUMARYLACETOACETATE HYDROLASE DOMAIN-CONTAINING PROTEIN 2A"/>
    <property type="match status" value="1"/>
</dbReference>
<dbReference type="InterPro" id="IPR036663">
    <property type="entry name" value="Fumarylacetoacetase_C_sf"/>
</dbReference>
<dbReference type="InterPro" id="IPR051121">
    <property type="entry name" value="FAH"/>
</dbReference>
<dbReference type="GO" id="GO:0046872">
    <property type="term" value="F:metal ion binding"/>
    <property type="evidence" value="ECO:0007669"/>
    <property type="project" value="UniProtKB-KW"/>
</dbReference>
<evidence type="ECO:0000259" key="3">
    <source>
        <dbReference type="Pfam" id="PF01557"/>
    </source>
</evidence>
<comment type="caution">
    <text evidence="5">The sequence shown here is derived from an EMBL/GenBank/DDBJ whole genome shotgun (WGS) entry which is preliminary data.</text>
</comment>
<dbReference type="SUPFAM" id="SSF56529">
    <property type="entry name" value="FAH"/>
    <property type="match status" value="1"/>
</dbReference>
<dbReference type="EMBL" id="MDEC01000024">
    <property type="protein sequence ID" value="PPU61369.1"/>
    <property type="molecule type" value="Genomic_DNA"/>
</dbReference>
<evidence type="ECO:0000313" key="7">
    <source>
        <dbReference type="Proteomes" id="UP001637990"/>
    </source>
</evidence>
<evidence type="ECO:0000313" key="6">
    <source>
        <dbReference type="Proteomes" id="UP000237872"/>
    </source>
</evidence>
<sequence>MKLVRVGAEGHERPGLIDSEGRIRDLSGVIDDVAGEHLTNAGLDKLRALDVAALPVIEGEPRYGAAVGRIGKFICVGLNYADHAAESGMEVPKMPILFMKATTAVCGPNDTVIIPRGSVKSDWEVELGVVIGDVARDVSVDQALNHVAGYAVINDLSEREFQLEHGGQWVKGKSADTFGPIGPWLVTRDEIADPQNLSMWLEVNGHRYQNGSTRTMVFGVAELVSHISRYMTLMPGDVISTGTPPGVGLGQKPPVYLKPGDVMELEIEGLGRQRQPVVAHPRDAG</sequence>
<dbReference type="Proteomes" id="UP000237872">
    <property type="component" value="Unassembled WGS sequence"/>
</dbReference>
<dbReference type="RefSeq" id="WP_104542407.1">
    <property type="nucleotide sequence ID" value="NZ_JBJGBS010000068.1"/>
</dbReference>
<keyword evidence="2" id="KW-0479">Metal-binding</keyword>
<gene>
    <name evidence="4" type="ORF">ACI6Q5_14285</name>
    <name evidence="5" type="ORF">XcodCFBP4690_15970</name>
</gene>
<name>A0A2S7CII3_9XANT</name>
<dbReference type="FunFam" id="3.90.850.10:FF:000012">
    <property type="entry name" value="Putative 2-hydroxyhepta-2,4-diene-1,7-dioate isomerase"/>
    <property type="match status" value="1"/>
</dbReference>
<evidence type="ECO:0000313" key="5">
    <source>
        <dbReference type="EMBL" id="PPU61369.1"/>
    </source>
</evidence>
<reference evidence="4 7" key="2">
    <citation type="submission" date="2024-11" db="EMBL/GenBank/DDBJ databases">
        <title>Genome sequencing of Xanthomonas codiaei.</title>
        <authorList>
            <person name="Studholme D.J."/>
        </authorList>
    </citation>
    <scope>NUCLEOTIDE SEQUENCE [LARGE SCALE GENOMIC DNA]</scope>
    <source>
        <strain evidence="4 7">NCPPB 4350</strain>
    </source>
</reference>
<keyword evidence="5" id="KW-0413">Isomerase</keyword>
<dbReference type="GO" id="GO:0016787">
    <property type="term" value="F:hydrolase activity"/>
    <property type="evidence" value="ECO:0007669"/>
    <property type="project" value="UniProtKB-KW"/>
</dbReference>
<comment type="similarity">
    <text evidence="1">Belongs to the FAH family.</text>
</comment>
<keyword evidence="7" id="KW-1185">Reference proteome</keyword>
<dbReference type="PANTHER" id="PTHR42796">
    <property type="entry name" value="FUMARYLACETOACETATE HYDROLASE DOMAIN-CONTAINING PROTEIN 2A-RELATED"/>
    <property type="match status" value="1"/>
</dbReference>
<accession>A0A2S7CII3</accession>
<feature type="domain" description="Fumarylacetoacetase-like C-terminal" evidence="3">
    <location>
        <begin position="72"/>
        <end position="278"/>
    </location>
</feature>
<dbReference type="Gene3D" id="3.90.850.10">
    <property type="entry name" value="Fumarylacetoacetase-like, C-terminal domain"/>
    <property type="match status" value="1"/>
</dbReference>
<keyword evidence="4" id="KW-0378">Hydrolase</keyword>
<evidence type="ECO:0000256" key="2">
    <source>
        <dbReference type="ARBA" id="ARBA00022723"/>
    </source>
</evidence>
<protein>
    <submittedName>
        <fullName evidence="5">2-hydroxyhepta-2,4-diene-1,7-dioate isomerase</fullName>
    </submittedName>
    <submittedName>
        <fullName evidence="4">Fumarylacetoacetate hydrolase family protein</fullName>
    </submittedName>
</protein>